<evidence type="ECO:0008006" key="3">
    <source>
        <dbReference type="Google" id="ProtNLM"/>
    </source>
</evidence>
<proteinExistence type="predicted"/>
<dbReference type="PROSITE" id="PS51257">
    <property type="entry name" value="PROKAR_LIPOPROTEIN"/>
    <property type="match status" value="1"/>
</dbReference>
<dbReference type="EMBL" id="JAEHFJ010000006">
    <property type="protein sequence ID" value="MBJ2175302.1"/>
    <property type="molecule type" value="Genomic_DNA"/>
</dbReference>
<gene>
    <name evidence="1" type="ORF">JBL43_13695</name>
</gene>
<evidence type="ECO:0000313" key="2">
    <source>
        <dbReference type="Proteomes" id="UP000623301"/>
    </source>
</evidence>
<accession>A0ABS0WTI9</accession>
<dbReference type="RefSeq" id="WP_198841976.1">
    <property type="nucleotide sequence ID" value="NZ_JAEHFJ010000006.1"/>
</dbReference>
<dbReference type="Proteomes" id="UP000623301">
    <property type="component" value="Unassembled WGS sequence"/>
</dbReference>
<organism evidence="1 2">
    <name type="scientific">Aureibaculum flavum</name>
    <dbReference type="NCBI Taxonomy" id="2795986"/>
    <lineage>
        <taxon>Bacteria</taxon>
        <taxon>Pseudomonadati</taxon>
        <taxon>Bacteroidota</taxon>
        <taxon>Flavobacteriia</taxon>
        <taxon>Flavobacteriales</taxon>
        <taxon>Flavobacteriaceae</taxon>
        <taxon>Aureibaculum</taxon>
    </lineage>
</organism>
<comment type="caution">
    <text evidence="1">The sequence shown here is derived from an EMBL/GenBank/DDBJ whole genome shotgun (WGS) entry which is preliminary data.</text>
</comment>
<protein>
    <recommendedName>
        <fullName evidence="3">Lipoprotein</fullName>
    </recommendedName>
</protein>
<sequence>MKRISIYIVLFLIASCSKAPKDTNIMNNDSSIKKYYEVDTEDFQYQNMSKQKLQDLFDLLVLQKEYPEFNQDITDQLNEIYDGEISISDKIKDIAIKSIKVIEPIKKLSDSLQSLKICFEVQSNLGITNDSLLVIIKTKKIVLDDQDLESKKLMFKKIN</sequence>
<evidence type="ECO:0000313" key="1">
    <source>
        <dbReference type="EMBL" id="MBJ2175302.1"/>
    </source>
</evidence>
<keyword evidence="2" id="KW-1185">Reference proteome</keyword>
<reference evidence="1 2" key="1">
    <citation type="submission" date="2020-12" db="EMBL/GenBank/DDBJ databases">
        <title>Aureibaculum luteum sp. nov. and Aureibaculum flavum sp. nov., novel members of the family Flavobacteriaceae isolated from Antarctic intertidal sediments.</title>
        <authorList>
            <person name="He X."/>
            <person name="Zhang X."/>
        </authorList>
    </citation>
    <scope>NUCLEOTIDE SEQUENCE [LARGE SCALE GENOMIC DNA]</scope>
    <source>
        <strain evidence="1 2">A20</strain>
    </source>
</reference>
<name>A0ABS0WTI9_9FLAO</name>